<proteinExistence type="predicted"/>
<comment type="caution">
    <text evidence="2">The sequence shown here is derived from an EMBL/GenBank/DDBJ whole genome shotgun (WGS) entry which is preliminary data.</text>
</comment>
<dbReference type="OrthoDB" id="8361056at2"/>
<evidence type="ECO:0008006" key="4">
    <source>
        <dbReference type="Google" id="ProtNLM"/>
    </source>
</evidence>
<accession>A0A546XQM7</accession>
<name>A0A546XQM7_RHIRH</name>
<dbReference type="SUPFAM" id="SSF69279">
    <property type="entry name" value="Phage tail proteins"/>
    <property type="match status" value="1"/>
</dbReference>
<gene>
    <name evidence="2" type="ORF">EXN68_05160</name>
</gene>
<dbReference type="EMBL" id="SGNY01000001">
    <property type="protein sequence ID" value="TRB03034.1"/>
    <property type="molecule type" value="Genomic_DNA"/>
</dbReference>
<sequence length="333" mass="35004">MKTPIVRITGQSGTDLIPKWKSLLESVTYTDNEGGEADELEITFVVAPPFPAPPPKGTRYVLEYGWAKERLRNAGVFTYQNSGLNKSAGDAWTMTITARSADFVEADKSADLEHYENTMAGKIFEKLAAEAGKSAVVDGDIAKVEIPYRLRLNQSAIGFGQALADEVGGSLKLAGGKWIVTAKSSGRTATGNALPAIVISPDIVFDAGLTSEGRPEYGTVAAGYFDEDAGAWVEEKTSGKGKTSRTSMLHPAPSSAEAKVRSKTQATDLARATVAGSLTIEGDVEAMAGAPLSLPGFGQWAGSTLSAGSISHAFTFDESGGWLMTVEIAAKDT</sequence>
<reference evidence="2 3" key="1">
    <citation type="journal article" date="2019" name="Appl. Microbiol. Biotechnol.">
        <title>Differential efficiency of wild type rhizogenic strains for rol gene transformation of plants.</title>
        <authorList>
            <person name="Desmet S."/>
            <person name="De Keyser E."/>
            <person name="Van Vaerenbergh J."/>
            <person name="Baeyen S."/>
            <person name="Van Huylenbroeck J."/>
            <person name="Geelen D."/>
            <person name="Dhooghe E."/>
        </authorList>
    </citation>
    <scope>NUCLEOTIDE SEQUENCE [LARGE SCALE GENOMIC DNA]</scope>
    <source>
        <strain evidence="2 3">GBBC3284</strain>
    </source>
</reference>
<dbReference type="AlphaFoldDB" id="A0A546XQM7"/>
<feature type="region of interest" description="Disordered" evidence="1">
    <location>
        <begin position="237"/>
        <end position="258"/>
    </location>
</feature>
<evidence type="ECO:0000256" key="1">
    <source>
        <dbReference type="SAM" id="MobiDB-lite"/>
    </source>
</evidence>
<protein>
    <recommendedName>
        <fullName evidence="4">Late control protein</fullName>
    </recommendedName>
</protein>
<evidence type="ECO:0000313" key="2">
    <source>
        <dbReference type="EMBL" id="TRB03034.1"/>
    </source>
</evidence>
<evidence type="ECO:0000313" key="3">
    <source>
        <dbReference type="Proteomes" id="UP000315434"/>
    </source>
</evidence>
<dbReference type="Proteomes" id="UP000315434">
    <property type="component" value="Unassembled WGS sequence"/>
</dbReference>
<dbReference type="RefSeq" id="WP_142839861.1">
    <property type="nucleotide sequence ID" value="NZ_SGNY01000001.1"/>
</dbReference>
<organism evidence="2 3">
    <name type="scientific">Rhizobium rhizogenes</name>
    <name type="common">Agrobacterium rhizogenes</name>
    <dbReference type="NCBI Taxonomy" id="359"/>
    <lineage>
        <taxon>Bacteria</taxon>
        <taxon>Pseudomonadati</taxon>
        <taxon>Pseudomonadota</taxon>
        <taxon>Alphaproteobacteria</taxon>
        <taxon>Hyphomicrobiales</taxon>
        <taxon>Rhizobiaceae</taxon>
        <taxon>Rhizobium/Agrobacterium group</taxon>
        <taxon>Rhizobium</taxon>
    </lineage>
</organism>